<dbReference type="EMBL" id="CP011144">
    <property type="protein sequence ID" value="AKC86431.1"/>
    <property type="molecule type" value="Genomic_DNA"/>
</dbReference>
<gene>
    <name evidence="2" type="ORF">WQ53_06255</name>
</gene>
<feature type="signal peptide" evidence="1">
    <location>
        <begin position="1"/>
        <end position="22"/>
    </location>
</feature>
<keyword evidence="1" id="KW-0732">Signal</keyword>
<protein>
    <recommendedName>
        <fullName evidence="4">Tandem-95 repeat protein</fullName>
    </recommendedName>
</protein>
<feature type="chain" id="PRO_5002413171" description="Tandem-95 repeat protein" evidence="1">
    <location>
        <begin position="23"/>
        <end position="418"/>
    </location>
</feature>
<organism evidence="2 3">
    <name type="scientific">Pseudoxanthomonas suwonensis</name>
    <dbReference type="NCBI Taxonomy" id="314722"/>
    <lineage>
        <taxon>Bacteria</taxon>
        <taxon>Pseudomonadati</taxon>
        <taxon>Pseudomonadota</taxon>
        <taxon>Gammaproteobacteria</taxon>
        <taxon>Lysobacterales</taxon>
        <taxon>Lysobacteraceae</taxon>
        <taxon>Pseudoxanthomonas</taxon>
    </lineage>
</organism>
<evidence type="ECO:0000256" key="1">
    <source>
        <dbReference type="SAM" id="SignalP"/>
    </source>
</evidence>
<dbReference type="OrthoDB" id="5769598at2"/>
<dbReference type="PATRIC" id="fig|314722.6.peg.1334"/>
<dbReference type="Proteomes" id="UP000033067">
    <property type="component" value="Chromosome"/>
</dbReference>
<name>A0A0E3UMK9_9GAMM</name>
<sequence length="418" mass="44970">MIRKALSVAISISLILPLAANAQAPSPQEAYDGRVLPLAYGGSHGRIGIAIDQDGDVQGEARGVLGFDGKRASVVEGWLGAGGAGGLAFGFHWLQGERVPEASVVKLLLAADQNRSSDRKATLGVGVERRGGEFNLNYSRALTGRRLAGSSLDSDSVVVEGILDGRPYRRLVTTDVLTELFERPYEQGLGVRFGRYYEASLLRLRGGLDYERGGAMLAGDRAGQFTASAGIEKHFAGTRHSVALDVAHARKYGPFENDRDDTRAMVRWRFEFGRMFRVAAAPADDIWLDRALRNLPAHKRAVDTYRVERTTQTVTEGPIEYLNGSPVAMDDEVATPLNTPIVIDVLANDSDPNGDVLSVSVNYDTGYGTLVQQQPKGGVFTYTPDPGYEGVDFFIYTVTDGKGGSATASVKINVSAAP</sequence>
<dbReference type="Pfam" id="PF17963">
    <property type="entry name" value="Big_9"/>
    <property type="match status" value="1"/>
</dbReference>
<evidence type="ECO:0000313" key="2">
    <source>
        <dbReference type="EMBL" id="AKC86431.1"/>
    </source>
</evidence>
<dbReference type="Gene3D" id="2.60.40.2810">
    <property type="match status" value="1"/>
</dbReference>
<accession>A0A0E3UMK9</accession>
<reference evidence="2 3" key="1">
    <citation type="journal article" date="2015" name="Genome Announc.">
        <title>Complete Genome Sequence of Pseudoxanthomonas suwonensis Strain J1, a Cellulose-Degrading Bacterium Isolated from Leaf- and Wood-Enriched Soil.</title>
        <authorList>
            <person name="Hou L."/>
            <person name="Jiang J."/>
            <person name="Xu Z."/>
            <person name="Zhou Y."/>
            <person name="Leung F.C."/>
        </authorList>
    </citation>
    <scope>NUCLEOTIDE SEQUENCE [LARGE SCALE GENOMIC DNA]</scope>
    <source>
        <strain evidence="2 3">J1</strain>
    </source>
</reference>
<keyword evidence="3" id="KW-1185">Reference proteome</keyword>
<proteinExistence type="predicted"/>
<dbReference type="RefSeq" id="WP_052631269.1">
    <property type="nucleotide sequence ID" value="NZ_CP011144.1"/>
</dbReference>
<dbReference type="AlphaFoldDB" id="A0A0E3UMK9"/>
<dbReference type="KEGG" id="psuw:WQ53_06255"/>
<evidence type="ECO:0008006" key="4">
    <source>
        <dbReference type="Google" id="ProtNLM"/>
    </source>
</evidence>
<evidence type="ECO:0000313" key="3">
    <source>
        <dbReference type="Proteomes" id="UP000033067"/>
    </source>
</evidence>